<feature type="transmembrane region" description="Helical" evidence="7">
    <location>
        <begin position="563"/>
        <end position="585"/>
    </location>
</feature>
<keyword evidence="5 7" id="KW-1133">Transmembrane helix</keyword>
<evidence type="ECO:0000256" key="6">
    <source>
        <dbReference type="ARBA" id="ARBA00023136"/>
    </source>
</evidence>
<dbReference type="AlphaFoldDB" id="A0A5B2TJL1"/>
<sequence>MTLDQALAFGILGITIGLFIWGRIAYDLVALLALLAGVVVGIIPMDKAFDGFSDDVVIIVAAALLVSAAVARSGAVERMMRPVLPHLRGARSQVPVLAGAVLVASVFTKNIGALAIFMPVALQLARRTGTSPSALLMPMAFASLIGGLITMTGTSPNIIVARVRQEVTGQPFGMFDFTPVGLGIAACGLAFLAVGWRLLPRGRRAGAGLDAAMTLEAYTTEAHLPPGSALDGATVARLEELGEGRVTVATVIRERFRRFLPTPQWQLRGGDTLLLRGEPEELERVMARAGLQLAGGNAQGQEASVVEGVVTGESVLLGSTVAQARLAERFGVGLLAVSRSGTRVAQRLDTLRLRAGDVLILRGRVEGMADALSTLRILPLTERSITLGRSRRSWIPVIVMGAAMLLVALHVVPVAIAFFAASVVLLLLRALSMHEAYEAMEWPVLVLLAALIPVSEAVQSTGGTDLIAAGLEWLMGGIPPLAALGLIMAIAMAVTPFLNNAATVLMMGPIAASLAGRLGLSPDAFLMAVAVGAACDFLTPIGHQCNTLVMGPGGYRFGDYARLGAPLTAIVLLVGVPLIALVWGLGPG</sequence>
<dbReference type="PANTHER" id="PTHR43652">
    <property type="entry name" value="BASIC AMINO ACID ANTIPORTER YFCC-RELATED"/>
    <property type="match status" value="1"/>
</dbReference>
<evidence type="ECO:0000256" key="1">
    <source>
        <dbReference type="ARBA" id="ARBA00004141"/>
    </source>
</evidence>
<feature type="transmembrane region" description="Helical" evidence="7">
    <location>
        <begin position="30"/>
        <end position="49"/>
    </location>
</feature>
<dbReference type="OrthoDB" id="9809303at2"/>
<feature type="transmembrane region" description="Helical" evidence="7">
    <location>
        <begin position="7"/>
        <end position="24"/>
    </location>
</feature>
<evidence type="ECO:0000256" key="5">
    <source>
        <dbReference type="ARBA" id="ARBA00022989"/>
    </source>
</evidence>
<accession>A0A5B2TJL1</accession>
<feature type="transmembrane region" description="Helical" evidence="7">
    <location>
        <begin position="440"/>
        <end position="458"/>
    </location>
</feature>
<feature type="transmembrane region" description="Helical" evidence="7">
    <location>
        <begin position="134"/>
        <end position="160"/>
    </location>
</feature>
<keyword evidence="6 7" id="KW-0472">Membrane</keyword>
<name>A0A5B2TJL1_9PROT</name>
<dbReference type="SUPFAM" id="SSF116726">
    <property type="entry name" value="TrkA C-terminal domain-like"/>
    <property type="match status" value="2"/>
</dbReference>
<dbReference type="GO" id="GO:0006813">
    <property type="term" value="P:potassium ion transport"/>
    <property type="evidence" value="ECO:0007669"/>
    <property type="project" value="InterPro"/>
</dbReference>
<dbReference type="EMBL" id="VUKA01000002">
    <property type="protein sequence ID" value="KAA2214098.1"/>
    <property type="molecule type" value="Genomic_DNA"/>
</dbReference>
<keyword evidence="2" id="KW-0813">Transport</keyword>
<dbReference type="PANTHER" id="PTHR43652:SF2">
    <property type="entry name" value="BASIC AMINO ACID ANTIPORTER YFCC-RELATED"/>
    <property type="match status" value="1"/>
</dbReference>
<reference evidence="9 10" key="1">
    <citation type="journal article" date="2015" name="Int. J. Syst. Evol. Microbiol.">
        <title>Roseomonas oryzae sp. nov., isolated from paddy rhizosphere soil.</title>
        <authorList>
            <person name="Ramaprasad E.V."/>
            <person name="Sasikala Ch."/>
            <person name="Ramana Ch.V."/>
        </authorList>
    </citation>
    <scope>NUCLEOTIDE SEQUENCE [LARGE SCALE GENOMIC DNA]</scope>
    <source>
        <strain evidence="9 10">KCTC 42542</strain>
    </source>
</reference>
<feature type="transmembrane region" description="Helical" evidence="7">
    <location>
        <begin position="470"/>
        <end position="491"/>
    </location>
</feature>
<feature type="transmembrane region" description="Helical" evidence="7">
    <location>
        <begin position="56"/>
        <end position="76"/>
    </location>
</feature>
<dbReference type="Pfam" id="PF02080">
    <property type="entry name" value="TrkA_C"/>
    <property type="match status" value="2"/>
</dbReference>
<keyword evidence="4" id="KW-0677">Repeat</keyword>
<feature type="transmembrane region" description="Helical" evidence="7">
    <location>
        <begin position="397"/>
        <end position="428"/>
    </location>
</feature>
<evidence type="ECO:0000313" key="9">
    <source>
        <dbReference type="EMBL" id="KAA2214098.1"/>
    </source>
</evidence>
<dbReference type="Gene3D" id="3.30.70.1450">
    <property type="entry name" value="Regulator of K+ conductance, C-terminal domain"/>
    <property type="match status" value="2"/>
</dbReference>
<dbReference type="InterPro" id="IPR004680">
    <property type="entry name" value="Cit_transptr-like_dom"/>
</dbReference>
<comment type="caution">
    <text evidence="9">The sequence shown here is derived from an EMBL/GenBank/DDBJ whole genome shotgun (WGS) entry which is preliminary data.</text>
</comment>
<dbReference type="Pfam" id="PF03600">
    <property type="entry name" value="CitMHS"/>
    <property type="match status" value="1"/>
</dbReference>
<proteinExistence type="predicted"/>
<feature type="transmembrane region" description="Helical" evidence="7">
    <location>
        <begin position="96"/>
        <end position="122"/>
    </location>
</feature>
<dbReference type="GO" id="GO:0005886">
    <property type="term" value="C:plasma membrane"/>
    <property type="evidence" value="ECO:0007669"/>
    <property type="project" value="TreeGrafter"/>
</dbReference>
<comment type="subcellular location">
    <subcellularLocation>
        <location evidence="1">Membrane</location>
        <topology evidence="1">Multi-pass membrane protein</topology>
    </subcellularLocation>
</comment>
<dbReference type="InterPro" id="IPR006037">
    <property type="entry name" value="RCK_C"/>
</dbReference>
<dbReference type="RefSeq" id="WP_149811752.1">
    <property type="nucleotide sequence ID" value="NZ_VUKA01000002.1"/>
</dbReference>
<organism evidence="9 10">
    <name type="scientific">Teichococcus oryzae</name>
    <dbReference type="NCBI Taxonomy" id="1608942"/>
    <lineage>
        <taxon>Bacteria</taxon>
        <taxon>Pseudomonadati</taxon>
        <taxon>Pseudomonadota</taxon>
        <taxon>Alphaproteobacteria</taxon>
        <taxon>Acetobacterales</taxon>
        <taxon>Roseomonadaceae</taxon>
        <taxon>Roseomonas</taxon>
    </lineage>
</organism>
<dbReference type="Proteomes" id="UP000322110">
    <property type="component" value="Unassembled WGS sequence"/>
</dbReference>
<keyword evidence="3 7" id="KW-0812">Transmembrane</keyword>
<feature type="transmembrane region" description="Helical" evidence="7">
    <location>
        <begin position="180"/>
        <end position="199"/>
    </location>
</feature>
<feature type="domain" description="RCK C-terminal" evidence="8">
    <location>
        <begin position="293"/>
        <end position="378"/>
    </location>
</feature>
<evidence type="ECO:0000313" key="10">
    <source>
        <dbReference type="Proteomes" id="UP000322110"/>
    </source>
</evidence>
<protein>
    <submittedName>
        <fullName evidence="9">SLC13 family permease</fullName>
    </submittedName>
</protein>
<evidence type="ECO:0000259" key="8">
    <source>
        <dbReference type="PROSITE" id="PS51202"/>
    </source>
</evidence>
<keyword evidence="10" id="KW-1185">Reference proteome</keyword>
<evidence type="ECO:0000256" key="4">
    <source>
        <dbReference type="ARBA" id="ARBA00022737"/>
    </source>
</evidence>
<evidence type="ECO:0000256" key="3">
    <source>
        <dbReference type="ARBA" id="ARBA00022692"/>
    </source>
</evidence>
<gene>
    <name evidence="9" type="ORF">F0Q34_08680</name>
</gene>
<dbReference type="GO" id="GO:0008324">
    <property type="term" value="F:monoatomic cation transmembrane transporter activity"/>
    <property type="evidence" value="ECO:0007669"/>
    <property type="project" value="InterPro"/>
</dbReference>
<evidence type="ECO:0000256" key="2">
    <source>
        <dbReference type="ARBA" id="ARBA00022448"/>
    </source>
</evidence>
<dbReference type="PROSITE" id="PS51202">
    <property type="entry name" value="RCK_C"/>
    <property type="match status" value="2"/>
</dbReference>
<evidence type="ECO:0000256" key="7">
    <source>
        <dbReference type="SAM" id="Phobius"/>
    </source>
</evidence>
<dbReference type="InterPro" id="IPR051679">
    <property type="entry name" value="DASS-Related_Transporters"/>
</dbReference>
<dbReference type="InterPro" id="IPR036721">
    <property type="entry name" value="RCK_C_sf"/>
</dbReference>
<feature type="domain" description="RCK C-terminal" evidence="8">
    <location>
        <begin position="206"/>
        <end position="291"/>
    </location>
</feature>